<protein>
    <submittedName>
        <fullName evidence="1">Uncharacterized protein</fullName>
    </submittedName>
</protein>
<organism evidence="1 2">
    <name type="scientific">Pleurodeles waltl</name>
    <name type="common">Iberian ribbed newt</name>
    <dbReference type="NCBI Taxonomy" id="8319"/>
    <lineage>
        <taxon>Eukaryota</taxon>
        <taxon>Metazoa</taxon>
        <taxon>Chordata</taxon>
        <taxon>Craniata</taxon>
        <taxon>Vertebrata</taxon>
        <taxon>Euteleostomi</taxon>
        <taxon>Amphibia</taxon>
        <taxon>Batrachia</taxon>
        <taxon>Caudata</taxon>
        <taxon>Salamandroidea</taxon>
        <taxon>Salamandridae</taxon>
        <taxon>Pleurodelinae</taxon>
        <taxon>Pleurodeles</taxon>
    </lineage>
</organism>
<sequence length="74" mass="7781">MATWIFPPLALGLGKACAFRAGLISRRRGRTTPGPARPACTLQPGTGTLRSHPASAYILEAQQQPSALVRALLA</sequence>
<dbReference type="AlphaFoldDB" id="A0AAV7S8N0"/>
<dbReference type="EMBL" id="JANPWB010000008">
    <property type="protein sequence ID" value="KAJ1160962.1"/>
    <property type="molecule type" value="Genomic_DNA"/>
</dbReference>
<comment type="caution">
    <text evidence="1">The sequence shown here is derived from an EMBL/GenBank/DDBJ whole genome shotgun (WGS) entry which is preliminary data.</text>
</comment>
<proteinExistence type="predicted"/>
<name>A0AAV7S8N0_PLEWA</name>
<keyword evidence="2" id="KW-1185">Reference proteome</keyword>
<reference evidence="1" key="1">
    <citation type="journal article" date="2022" name="bioRxiv">
        <title>Sequencing and chromosome-scale assembly of the giantPleurodeles waltlgenome.</title>
        <authorList>
            <person name="Brown T."/>
            <person name="Elewa A."/>
            <person name="Iarovenko S."/>
            <person name="Subramanian E."/>
            <person name="Araus A.J."/>
            <person name="Petzold A."/>
            <person name="Susuki M."/>
            <person name="Suzuki K.-i.T."/>
            <person name="Hayashi T."/>
            <person name="Toyoda A."/>
            <person name="Oliveira C."/>
            <person name="Osipova E."/>
            <person name="Leigh N.D."/>
            <person name="Simon A."/>
            <person name="Yun M.H."/>
        </authorList>
    </citation>
    <scope>NUCLEOTIDE SEQUENCE</scope>
    <source>
        <strain evidence="1">20211129_DDA</strain>
        <tissue evidence="1">Liver</tissue>
    </source>
</reference>
<evidence type="ECO:0000313" key="2">
    <source>
        <dbReference type="Proteomes" id="UP001066276"/>
    </source>
</evidence>
<evidence type="ECO:0000313" key="1">
    <source>
        <dbReference type="EMBL" id="KAJ1160962.1"/>
    </source>
</evidence>
<dbReference type="Proteomes" id="UP001066276">
    <property type="component" value="Chromosome 4_2"/>
</dbReference>
<gene>
    <name evidence="1" type="ORF">NDU88_001451</name>
</gene>
<accession>A0AAV7S8N0</accession>